<evidence type="ECO:0000313" key="13">
    <source>
        <dbReference type="Proteomes" id="UP000283513"/>
    </source>
</evidence>
<dbReference type="PANTHER" id="PTHR42756">
    <property type="entry name" value="TRANSCRIPTIONAL REGULATOR, MARR"/>
    <property type="match status" value="1"/>
</dbReference>
<evidence type="ECO:0000313" key="17">
    <source>
        <dbReference type="Proteomes" id="UP000478483"/>
    </source>
</evidence>
<protein>
    <submittedName>
        <fullName evidence="6">MarR family transcriptional regulator</fullName>
    </submittedName>
    <submittedName>
        <fullName evidence="5">Transcriptional regulator SlyA</fullName>
    </submittedName>
</protein>
<dbReference type="EMBL" id="WGGT01000016">
    <property type="protein sequence ID" value="MVQ46540.1"/>
    <property type="molecule type" value="Genomic_DNA"/>
</dbReference>
<keyword evidence="1" id="KW-0805">Transcription regulation</keyword>
<dbReference type="EMBL" id="QSFP01000016">
    <property type="protein sequence ID" value="RHA65728.1"/>
    <property type="molecule type" value="Genomic_DNA"/>
</dbReference>
<reference evidence="7 18" key="4">
    <citation type="submission" date="2019-10" db="EMBL/GenBank/DDBJ databases">
        <title>Roseburia spp. ameliorate alcoholic fatty liver via restoration of gut barrier function.</title>
        <authorList>
            <person name="Seo B."/>
            <person name="Ko G."/>
        </authorList>
    </citation>
    <scope>NUCLEOTIDE SEQUENCE [LARGE SCALE GENOMIC DNA]</scope>
    <source>
        <strain evidence="7 18">SNUG30017</strain>
    </source>
</reference>
<dbReference type="Pfam" id="PF12802">
    <property type="entry name" value="MarR_2"/>
    <property type="match status" value="1"/>
</dbReference>
<keyword evidence="2" id="KW-0238">DNA-binding</keyword>
<evidence type="ECO:0000256" key="2">
    <source>
        <dbReference type="ARBA" id="ARBA00023125"/>
    </source>
</evidence>
<evidence type="ECO:0000256" key="3">
    <source>
        <dbReference type="ARBA" id="ARBA00023163"/>
    </source>
</evidence>
<evidence type="ECO:0000313" key="15">
    <source>
        <dbReference type="Proteomes" id="UP000284051"/>
    </source>
</evidence>
<dbReference type="EMBL" id="CYXZ01000028">
    <property type="protein sequence ID" value="CUN27986.1"/>
    <property type="molecule type" value="Genomic_DNA"/>
</dbReference>
<dbReference type="EMBL" id="WNAJ01000004">
    <property type="protein sequence ID" value="MTR84435.1"/>
    <property type="molecule type" value="Genomic_DNA"/>
</dbReference>
<dbReference type="GeneID" id="61433673"/>
<evidence type="ECO:0000313" key="10">
    <source>
        <dbReference type="EMBL" id="RHG27685.1"/>
    </source>
</evidence>
<evidence type="ECO:0000313" key="5">
    <source>
        <dbReference type="EMBL" id="CUN27986.1"/>
    </source>
</evidence>
<accession>A0A173VMV2</accession>
<gene>
    <name evidence="10" type="ORF">DW264_11350</name>
    <name evidence="9" type="ORF">DW856_18260</name>
    <name evidence="8" type="ORF">DW927_13425</name>
    <name evidence="11" type="ORF">DWZ31_14805</name>
    <name evidence="5" type="ORF">ERS852572_03154</name>
    <name evidence="7" type="ORF">GCK47_12695</name>
    <name evidence="6" type="ORF">GMD50_05045</name>
</gene>
<dbReference type="Proteomes" id="UP000095350">
    <property type="component" value="Unassembled WGS sequence"/>
</dbReference>
<dbReference type="PROSITE" id="PS01117">
    <property type="entry name" value="HTH_MARR_1"/>
    <property type="match status" value="1"/>
</dbReference>
<evidence type="ECO:0000313" key="12">
    <source>
        <dbReference type="Proteomes" id="UP000095350"/>
    </source>
</evidence>
<dbReference type="EMBL" id="QRQN01000020">
    <property type="protein sequence ID" value="RHN05348.1"/>
    <property type="molecule type" value="Genomic_DNA"/>
</dbReference>
<keyword evidence="3" id="KW-0804">Transcription</keyword>
<evidence type="ECO:0000313" key="6">
    <source>
        <dbReference type="EMBL" id="MTR84435.1"/>
    </source>
</evidence>
<evidence type="ECO:0000313" key="9">
    <source>
        <dbReference type="EMBL" id="RHC12912.1"/>
    </source>
</evidence>
<dbReference type="Gene3D" id="1.10.10.10">
    <property type="entry name" value="Winged helix-like DNA-binding domain superfamily/Winged helix DNA-binding domain"/>
    <property type="match status" value="1"/>
</dbReference>
<reference evidence="13 14" key="2">
    <citation type="submission" date="2018-08" db="EMBL/GenBank/DDBJ databases">
        <title>A genome reference for cultivated species of the human gut microbiota.</title>
        <authorList>
            <person name="Zou Y."/>
            <person name="Xue W."/>
            <person name="Luo G."/>
        </authorList>
    </citation>
    <scope>NUCLEOTIDE SEQUENCE [LARGE SCALE GENOMIC DNA]</scope>
    <source>
        <strain evidence="11 14">AF31-21AC</strain>
        <strain evidence="10 15">AM22-21LB</strain>
        <strain evidence="9 13">AM37-1AC</strain>
        <strain evidence="8 16">AM43-11</strain>
    </source>
</reference>
<dbReference type="EMBL" id="QRID01000010">
    <property type="protein sequence ID" value="RHG27685.1"/>
    <property type="molecule type" value="Genomic_DNA"/>
</dbReference>
<evidence type="ECO:0000313" key="8">
    <source>
        <dbReference type="EMBL" id="RHA65728.1"/>
    </source>
</evidence>
<dbReference type="Proteomes" id="UP000478483">
    <property type="component" value="Unassembled WGS sequence"/>
</dbReference>
<evidence type="ECO:0000313" key="7">
    <source>
        <dbReference type="EMBL" id="MVQ46540.1"/>
    </source>
</evidence>
<dbReference type="GO" id="GO:0003700">
    <property type="term" value="F:DNA-binding transcription factor activity"/>
    <property type="evidence" value="ECO:0007669"/>
    <property type="project" value="InterPro"/>
</dbReference>
<dbReference type="OrthoDB" id="9795441at2"/>
<sequence>MINMSIEFAHKMSLAYSATCKTLCRELKLPQTAFDILMFLANNPDYKTASDIVEVRKIKANLVSVNVEKLVRDGYLERKAVEGDRRKVELICTKKAEPVIENGKKLQQDFVEQILSGVDEEKRKKMAEILNQMEKNLDEMLKGEH</sequence>
<dbReference type="InterPro" id="IPR036390">
    <property type="entry name" value="WH_DNA-bd_sf"/>
</dbReference>
<dbReference type="STRING" id="166486.ERS852572_03154"/>
<dbReference type="PROSITE" id="PS50995">
    <property type="entry name" value="HTH_MARR_2"/>
    <property type="match status" value="1"/>
</dbReference>
<reference evidence="6 17" key="3">
    <citation type="journal article" date="2019" name="Nat. Med.">
        <title>A library of human gut bacterial isolates paired with longitudinal multiomics data enables mechanistic microbiome research.</title>
        <authorList>
            <person name="Poyet M."/>
            <person name="Groussin M."/>
            <person name="Gibbons S.M."/>
            <person name="Avila-Pacheco J."/>
            <person name="Jiang X."/>
            <person name="Kearney S.M."/>
            <person name="Perrotta A.R."/>
            <person name="Berdy B."/>
            <person name="Zhao S."/>
            <person name="Lieberman T.D."/>
            <person name="Swanson P.K."/>
            <person name="Smith M."/>
            <person name="Roesemann S."/>
            <person name="Alexander J.E."/>
            <person name="Rich S.A."/>
            <person name="Livny J."/>
            <person name="Vlamakis H."/>
            <person name="Clish C."/>
            <person name="Bullock K."/>
            <person name="Deik A."/>
            <person name="Scott J."/>
            <person name="Pierce K.A."/>
            <person name="Xavier R.J."/>
            <person name="Alm E.J."/>
        </authorList>
    </citation>
    <scope>NUCLEOTIDE SEQUENCE [LARGE SCALE GENOMIC DNA]</scope>
    <source>
        <strain evidence="6 17">BIOML-A1</strain>
    </source>
</reference>
<dbReference type="Proteomes" id="UP000283586">
    <property type="component" value="Unassembled WGS sequence"/>
</dbReference>
<dbReference type="PANTHER" id="PTHR42756:SF1">
    <property type="entry name" value="TRANSCRIPTIONAL REPRESSOR OF EMRAB OPERON"/>
    <property type="match status" value="1"/>
</dbReference>
<evidence type="ECO:0000259" key="4">
    <source>
        <dbReference type="PROSITE" id="PS50995"/>
    </source>
</evidence>
<dbReference type="Proteomes" id="UP000284465">
    <property type="component" value="Unassembled WGS sequence"/>
</dbReference>
<evidence type="ECO:0000256" key="1">
    <source>
        <dbReference type="ARBA" id="ARBA00023015"/>
    </source>
</evidence>
<dbReference type="GO" id="GO:0003677">
    <property type="term" value="F:DNA binding"/>
    <property type="evidence" value="ECO:0007669"/>
    <property type="project" value="UniProtKB-KW"/>
</dbReference>
<name>A0A173VMV2_9FIRM</name>
<reference evidence="5 12" key="1">
    <citation type="submission" date="2015-09" db="EMBL/GenBank/DDBJ databases">
        <authorList>
            <consortium name="Pathogen Informatics"/>
        </authorList>
    </citation>
    <scope>NUCLEOTIDE SEQUENCE [LARGE SCALE GENOMIC DNA]</scope>
    <source>
        <strain evidence="5 12">2789STDY5834960</strain>
    </source>
</reference>
<feature type="domain" description="HTH marR-type" evidence="4">
    <location>
        <begin position="1"/>
        <end position="135"/>
    </location>
</feature>
<organism evidence="5 12">
    <name type="scientific">Roseburia intestinalis</name>
    <dbReference type="NCBI Taxonomy" id="166486"/>
    <lineage>
        <taxon>Bacteria</taxon>
        <taxon>Bacillati</taxon>
        <taxon>Bacillota</taxon>
        <taxon>Clostridia</taxon>
        <taxon>Lachnospirales</taxon>
        <taxon>Lachnospiraceae</taxon>
        <taxon>Roseburia</taxon>
    </lineage>
</organism>
<dbReference type="EMBL" id="QSHO01000024">
    <property type="protein sequence ID" value="RHC12912.1"/>
    <property type="molecule type" value="Genomic_DNA"/>
</dbReference>
<evidence type="ECO:0000313" key="16">
    <source>
        <dbReference type="Proteomes" id="UP000284465"/>
    </source>
</evidence>
<dbReference type="Proteomes" id="UP000479531">
    <property type="component" value="Unassembled WGS sequence"/>
</dbReference>
<dbReference type="InterPro" id="IPR000835">
    <property type="entry name" value="HTH_MarR-typ"/>
</dbReference>
<evidence type="ECO:0000313" key="18">
    <source>
        <dbReference type="Proteomes" id="UP000479531"/>
    </source>
</evidence>
<dbReference type="Proteomes" id="UP000284051">
    <property type="component" value="Unassembled WGS sequence"/>
</dbReference>
<evidence type="ECO:0000313" key="11">
    <source>
        <dbReference type="EMBL" id="RHN05348.1"/>
    </source>
</evidence>
<dbReference type="SMART" id="SM00347">
    <property type="entry name" value="HTH_MARR"/>
    <property type="match status" value="1"/>
</dbReference>
<dbReference type="AlphaFoldDB" id="A0A173VMV2"/>
<dbReference type="RefSeq" id="WP_006856831.1">
    <property type="nucleotide sequence ID" value="NZ_CABIYH010000028.1"/>
</dbReference>
<dbReference type="PaxDb" id="166486-ERS852572_03154"/>
<dbReference type="InterPro" id="IPR036388">
    <property type="entry name" value="WH-like_DNA-bd_sf"/>
</dbReference>
<proteinExistence type="predicted"/>
<dbReference type="Proteomes" id="UP000283513">
    <property type="component" value="Unassembled WGS sequence"/>
</dbReference>
<dbReference type="InterPro" id="IPR023187">
    <property type="entry name" value="Tscrpt_reg_MarR-type_CS"/>
</dbReference>
<dbReference type="SUPFAM" id="SSF46785">
    <property type="entry name" value="Winged helix' DNA-binding domain"/>
    <property type="match status" value="1"/>
</dbReference>
<evidence type="ECO:0000313" key="14">
    <source>
        <dbReference type="Proteomes" id="UP000283586"/>
    </source>
</evidence>